<feature type="transmembrane region" description="Helical" evidence="2">
    <location>
        <begin position="212"/>
        <end position="235"/>
    </location>
</feature>
<gene>
    <name evidence="3" type="ORF">OE88DRAFT_1733375</name>
</gene>
<dbReference type="Proteomes" id="UP000305948">
    <property type="component" value="Unassembled WGS sequence"/>
</dbReference>
<feature type="transmembrane region" description="Helical" evidence="2">
    <location>
        <begin position="51"/>
        <end position="77"/>
    </location>
</feature>
<evidence type="ECO:0000313" key="4">
    <source>
        <dbReference type="Proteomes" id="UP000305948"/>
    </source>
</evidence>
<feature type="region of interest" description="Disordered" evidence="1">
    <location>
        <begin position="302"/>
        <end position="324"/>
    </location>
</feature>
<feature type="transmembrane region" description="Helical" evidence="2">
    <location>
        <begin position="128"/>
        <end position="150"/>
    </location>
</feature>
<keyword evidence="2" id="KW-1133">Transmembrane helix</keyword>
<reference evidence="3 4" key="1">
    <citation type="journal article" date="2019" name="Nat. Ecol. Evol.">
        <title>Megaphylogeny resolves global patterns of mushroom evolution.</title>
        <authorList>
            <person name="Varga T."/>
            <person name="Krizsan K."/>
            <person name="Foldi C."/>
            <person name="Dima B."/>
            <person name="Sanchez-Garcia M."/>
            <person name="Sanchez-Ramirez S."/>
            <person name="Szollosi G.J."/>
            <person name="Szarkandi J.G."/>
            <person name="Papp V."/>
            <person name="Albert L."/>
            <person name="Andreopoulos W."/>
            <person name="Angelini C."/>
            <person name="Antonin V."/>
            <person name="Barry K.W."/>
            <person name="Bougher N.L."/>
            <person name="Buchanan P."/>
            <person name="Buyck B."/>
            <person name="Bense V."/>
            <person name="Catcheside P."/>
            <person name="Chovatia M."/>
            <person name="Cooper J."/>
            <person name="Damon W."/>
            <person name="Desjardin D."/>
            <person name="Finy P."/>
            <person name="Geml J."/>
            <person name="Haridas S."/>
            <person name="Hughes K."/>
            <person name="Justo A."/>
            <person name="Karasinski D."/>
            <person name="Kautmanova I."/>
            <person name="Kiss B."/>
            <person name="Kocsube S."/>
            <person name="Kotiranta H."/>
            <person name="LaButti K.M."/>
            <person name="Lechner B.E."/>
            <person name="Liimatainen K."/>
            <person name="Lipzen A."/>
            <person name="Lukacs Z."/>
            <person name="Mihaltcheva S."/>
            <person name="Morgado L.N."/>
            <person name="Niskanen T."/>
            <person name="Noordeloos M.E."/>
            <person name="Ohm R.A."/>
            <person name="Ortiz-Santana B."/>
            <person name="Ovrebo C."/>
            <person name="Racz N."/>
            <person name="Riley R."/>
            <person name="Savchenko A."/>
            <person name="Shiryaev A."/>
            <person name="Soop K."/>
            <person name="Spirin V."/>
            <person name="Szebenyi C."/>
            <person name="Tomsovsky M."/>
            <person name="Tulloss R.E."/>
            <person name="Uehling J."/>
            <person name="Grigoriev I.V."/>
            <person name="Vagvolgyi C."/>
            <person name="Papp T."/>
            <person name="Martin F.M."/>
            <person name="Miettinen O."/>
            <person name="Hibbett D.S."/>
            <person name="Nagy L.G."/>
        </authorList>
    </citation>
    <scope>NUCLEOTIDE SEQUENCE [LARGE SCALE GENOMIC DNA]</scope>
    <source>
        <strain evidence="3 4">OMC1185</strain>
    </source>
</reference>
<feature type="compositionally biased region" description="Polar residues" evidence="1">
    <location>
        <begin position="312"/>
        <end position="323"/>
    </location>
</feature>
<evidence type="ECO:0000256" key="1">
    <source>
        <dbReference type="SAM" id="MobiDB-lite"/>
    </source>
</evidence>
<feature type="transmembrane region" description="Helical" evidence="2">
    <location>
        <begin position="12"/>
        <end position="39"/>
    </location>
</feature>
<keyword evidence="4" id="KW-1185">Reference proteome</keyword>
<evidence type="ECO:0000313" key="3">
    <source>
        <dbReference type="EMBL" id="TFK53453.1"/>
    </source>
</evidence>
<feature type="transmembrane region" description="Helical" evidence="2">
    <location>
        <begin position="247"/>
        <end position="266"/>
    </location>
</feature>
<feature type="transmembrane region" description="Helical" evidence="2">
    <location>
        <begin position="170"/>
        <end position="191"/>
    </location>
</feature>
<keyword evidence="2" id="KW-0472">Membrane</keyword>
<dbReference type="OrthoDB" id="3346544at2759"/>
<dbReference type="AlphaFoldDB" id="A0A5C3N804"/>
<keyword evidence="2" id="KW-0812">Transmembrane</keyword>
<organism evidence="3 4">
    <name type="scientific">Heliocybe sulcata</name>
    <dbReference type="NCBI Taxonomy" id="5364"/>
    <lineage>
        <taxon>Eukaryota</taxon>
        <taxon>Fungi</taxon>
        <taxon>Dikarya</taxon>
        <taxon>Basidiomycota</taxon>
        <taxon>Agaricomycotina</taxon>
        <taxon>Agaricomycetes</taxon>
        <taxon>Gloeophyllales</taxon>
        <taxon>Gloeophyllaceae</taxon>
        <taxon>Heliocybe</taxon>
    </lineage>
</organism>
<name>A0A5C3N804_9AGAM</name>
<proteinExistence type="predicted"/>
<protein>
    <submittedName>
        <fullName evidence="3">Uncharacterized protein</fullName>
    </submittedName>
</protein>
<evidence type="ECO:0000256" key="2">
    <source>
        <dbReference type="SAM" id="Phobius"/>
    </source>
</evidence>
<dbReference type="EMBL" id="ML213507">
    <property type="protein sequence ID" value="TFK53453.1"/>
    <property type="molecule type" value="Genomic_DNA"/>
</dbReference>
<accession>A0A5C3N804</accession>
<sequence>MAHLAYPVDKAWLVGILVEGVLYGINIVLFGFSLAFLVWRRETANINWLMLLSTCVIFMASTAHFGIAFNNLVTAFITQRDAPGGPAAIINSADLVFPINLMFSINNFLGDCLLTYRCWLVWQKSIRIALVPILLLVVYIASAIVGLYNFHQEAKYGNHFTAGIADFGTASFAISLALNILVTSLIAGRIYHLARQTRAVLPPRHAKQYMTIITIILESGALFTAAQVIFLAIWHQSIVNHATGADAITAVMVAQIYCIVPTLIIVRVGSGKAYDDTTALGTRGAVSTLVFSTEPPIMSLSSRRTQAHSDGAHSSTYYGSQSAADAGDNEMTAIKTEV</sequence>